<name>A0AA97FHL2_9MICO</name>
<accession>A0AA97FHL2</accession>
<dbReference type="Gene3D" id="3.90.180.10">
    <property type="entry name" value="Medium-chain alcohol dehydrogenases, catalytic domain"/>
    <property type="match status" value="1"/>
</dbReference>
<evidence type="ECO:0000313" key="1">
    <source>
        <dbReference type="EMBL" id="WOF22833.1"/>
    </source>
</evidence>
<protein>
    <recommendedName>
        <fullName evidence="3">Alcohol dehydrogenase</fullName>
    </recommendedName>
</protein>
<evidence type="ECO:0000313" key="2">
    <source>
        <dbReference type="Proteomes" id="UP001305498"/>
    </source>
</evidence>
<dbReference type="RefSeq" id="WP_317139304.1">
    <property type="nucleotide sequence ID" value="NZ_CP118157.1"/>
</dbReference>
<sequence>MQVGFGVAEATLPTQLITMKQVTLVGSLGGTPADAAEVVGLVAAGRFRTATEPIGFDDIDEGLQRLARGETRGIRLVAVFGEKGSDHE</sequence>
<reference evidence="1 2" key="1">
    <citation type="submission" date="2023-02" db="EMBL/GenBank/DDBJ databases">
        <title>Microbacterium betulae sp. nov., isolated from birch wood.</title>
        <authorList>
            <person name="Pasciak M."/>
            <person name="Pawlik K.J."/>
            <person name="Martynowski D."/>
            <person name="Laczmanski L."/>
            <person name="Ciekot J."/>
            <person name="Szponar B."/>
            <person name="Wojcik-Fatla A."/>
            <person name="Mackiewicz B."/>
            <person name="Farian E."/>
            <person name="Cholewa G."/>
            <person name="Cholewa A."/>
            <person name="Dutkiewicz J."/>
        </authorList>
    </citation>
    <scope>NUCLEOTIDE SEQUENCE [LARGE SCALE GENOMIC DNA]</scope>
    <source>
        <strain evidence="1 2">AB</strain>
    </source>
</reference>
<keyword evidence="2" id="KW-1185">Reference proteome</keyword>
<proteinExistence type="predicted"/>
<dbReference type="EMBL" id="CP118157">
    <property type="protein sequence ID" value="WOF22833.1"/>
    <property type="molecule type" value="Genomic_DNA"/>
</dbReference>
<dbReference type="KEGG" id="mbet:N8K70_15785"/>
<evidence type="ECO:0008006" key="3">
    <source>
        <dbReference type="Google" id="ProtNLM"/>
    </source>
</evidence>
<dbReference type="Gene3D" id="3.40.50.720">
    <property type="entry name" value="NAD(P)-binding Rossmann-like Domain"/>
    <property type="match status" value="1"/>
</dbReference>
<organism evidence="1 2">
    <name type="scientific">Microbacterium betulae</name>
    <dbReference type="NCBI Taxonomy" id="2981139"/>
    <lineage>
        <taxon>Bacteria</taxon>
        <taxon>Bacillati</taxon>
        <taxon>Actinomycetota</taxon>
        <taxon>Actinomycetes</taxon>
        <taxon>Micrococcales</taxon>
        <taxon>Microbacteriaceae</taxon>
        <taxon>Microbacterium</taxon>
    </lineage>
</organism>
<gene>
    <name evidence="1" type="ORF">N8K70_15785</name>
</gene>
<dbReference type="Proteomes" id="UP001305498">
    <property type="component" value="Chromosome"/>
</dbReference>
<dbReference type="AlphaFoldDB" id="A0AA97FHL2"/>